<reference evidence="1 2" key="1">
    <citation type="journal article" date="2018" name="Mol. Plant">
        <title>The genome of Artemisia annua provides insight into the evolution of Asteraceae family and artemisinin biosynthesis.</title>
        <authorList>
            <person name="Shen Q."/>
            <person name="Zhang L."/>
            <person name="Liao Z."/>
            <person name="Wang S."/>
            <person name="Yan T."/>
            <person name="Shi P."/>
            <person name="Liu M."/>
            <person name="Fu X."/>
            <person name="Pan Q."/>
            <person name="Wang Y."/>
            <person name="Lv Z."/>
            <person name="Lu X."/>
            <person name="Zhang F."/>
            <person name="Jiang W."/>
            <person name="Ma Y."/>
            <person name="Chen M."/>
            <person name="Hao X."/>
            <person name="Li L."/>
            <person name="Tang Y."/>
            <person name="Lv G."/>
            <person name="Zhou Y."/>
            <person name="Sun X."/>
            <person name="Brodelius P.E."/>
            <person name="Rose J.K.C."/>
            <person name="Tang K."/>
        </authorList>
    </citation>
    <scope>NUCLEOTIDE SEQUENCE [LARGE SCALE GENOMIC DNA]</scope>
    <source>
        <strain evidence="2">cv. Huhao1</strain>
        <tissue evidence="1">Leaf</tissue>
    </source>
</reference>
<dbReference type="Proteomes" id="UP000245207">
    <property type="component" value="Unassembled WGS sequence"/>
</dbReference>
<evidence type="ECO:0000313" key="2">
    <source>
        <dbReference type="Proteomes" id="UP000245207"/>
    </source>
</evidence>
<gene>
    <name evidence="1" type="ORF">CTI12_AA143770</name>
</gene>
<accession>A0A2U1PKP2</accession>
<dbReference type="AlphaFoldDB" id="A0A2U1PKP2"/>
<organism evidence="1 2">
    <name type="scientific">Artemisia annua</name>
    <name type="common">Sweet wormwood</name>
    <dbReference type="NCBI Taxonomy" id="35608"/>
    <lineage>
        <taxon>Eukaryota</taxon>
        <taxon>Viridiplantae</taxon>
        <taxon>Streptophyta</taxon>
        <taxon>Embryophyta</taxon>
        <taxon>Tracheophyta</taxon>
        <taxon>Spermatophyta</taxon>
        <taxon>Magnoliopsida</taxon>
        <taxon>eudicotyledons</taxon>
        <taxon>Gunneridae</taxon>
        <taxon>Pentapetalae</taxon>
        <taxon>asterids</taxon>
        <taxon>campanulids</taxon>
        <taxon>Asterales</taxon>
        <taxon>Asteraceae</taxon>
        <taxon>Asteroideae</taxon>
        <taxon>Anthemideae</taxon>
        <taxon>Artemisiinae</taxon>
        <taxon>Artemisia</taxon>
    </lineage>
</organism>
<proteinExistence type="predicted"/>
<protein>
    <submittedName>
        <fullName evidence="1">Uncharacterized protein</fullName>
    </submittedName>
</protein>
<keyword evidence="2" id="KW-1185">Reference proteome</keyword>
<evidence type="ECO:0000313" key="1">
    <source>
        <dbReference type="EMBL" id="PWA86282.1"/>
    </source>
</evidence>
<name>A0A2U1PKP2_ARTAN</name>
<sequence>MTQARQDFSLLSNKFFKSIEAVVKEKKNKWTNVAVKHKENKERQVQSSGVQPNQRCYKRRINAKLFWKKFVVASQKPSKLWISLGKIFEKWSFQEYPQESMKNMGSRNHDRSKQHLEDKIYVWSCSFIRIGHNTCSTVNNTMPGQLISEEDVGIRPCAKL</sequence>
<comment type="caution">
    <text evidence="1">The sequence shown here is derived from an EMBL/GenBank/DDBJ whole genome shotgun (WGS) entry which is preliminary data.</text>
</comment>
<dbReference type="EMBL" id="PKPP01001035">
    <property type="protein sequence ID" value="PWA86282.1"/>
    <property type="molecule type" value="Genomic_DNA"/>
</dbReference>